<feature type="compositionally biased region" description="Basic and acidic residues" evidence="1">
    <location>
        <begin position="12"/>
        <end position="43"/>
    </location>
</feature>
<accession>A0ABN9RYB4</accession>
<reference evidence="2" key="1">
    <citation type="submission" date="2023-10" db="EMBL/GenBank/DDBJ databases">
        <authorList>
            <person name="Chen Y."/>
            <person name="Shah S."/>
            <person name="Dougan E. K."/>
            <person name="Thang M."/>
            <person name="Chan C."/>
        </authorList>
    </citation>
    <scope>NUCLEOTIDE SEQUENCE [LARGE SCALE GENOMIC DNA]</scope>
</reference>
<sequence>MGRSAKIVRMQAFEKQRRNDKGQEWKASKWKEARQKEKREKQAKGSQDPDGEVTMSGVEAAAGGIPGITLSAADRARAAAGAALLQKAAAAEGPRKKYSTHRLELGGRASIELITRLLRLARWLGFDKIARIEHVA</sequence>
<evidence type="ECO:0000313" key="2">
    <source>
        <dbReference type="EMBL" id="CAK0823474.1"/>
    </source>
</evidence>
<feature type="region of interest" description="Disordered" evidence="1">
    <location>
        <begin position="1"/>
        <end position="54"/>
    </location>
</feature>
<proteinExistence type="predicted"/>
<keyword evidence="3" id="KW-1185">Reference proteome</keyword>
<name>A0ABN9RYB4_9DINO</name>
<organism evidence="2 3">
    <name type="scientific">Prorocentrum cordatum</name>
    <dbReference type="NCBI Taxonomy" id="2364126"/>
    <lineage>
        <taxon>Eukaryota</taxon>
        <taxon>Sar</taxon>
        <taxon>Alveolata</taxon>
        <taxon>Dinophyceae</taxon>
        <taxon>Prorocentrales</taxon>
        <taxon>Prorocentraceae</taxon>
        <taxon>Prorocentrum</taxon>
    </lineage>
</organism>
<dbReference type="Proteomes" id="UP001189429">
    <property type="component" value="Unassembled WGS sequence"/>
</dbReference>
<evidence type="ECO:0000256" key="1">
    <source>
        <dbReference type="SAM" id="MobiDB-lite"/>
    </source>
</evidence>
<comment type="caution">
    <text evidence="2">The sequence shown here is derived from an EMBL/GenBank/DDBJ whole genome shotgun (WGS) entry which is preliminary data.</text>
</comment>
<evidence type="ECO:0000313" key="3">
    <source>
        <dbReference type="Proteomes" id="UP001189429"/>
    </source>
</evidence>
<gene>
    <name evidence="2" type="ORF">PCOR1329_LOCUS24169</name>
</gene>
<dbReference type="EMBL" id="CAUYUJ010008291">
    <property type="protein sequence ID" value="CAK0823474.1"/>
    <property type="molecule type" value="Genomic_DNA"/>
</dbReference>
<protein>
    <submittedName>
        <fullName evidence="2">Uncharacterized protein</fullName>
    </submittedName>
</protein>